<protein>
    <submittedName>
        <fullName evidence="1">Fibronectin type III domain-containing protein</fullName>
    </submittedName>
</protein>
<organism evidence="1 2">
    <name type="scientific">Pedobacter chitinilyticus</name>
    <dbReference type="NCBI Taxonomy" id="2233776"/>
    <lineage>
        <taxon>Bacteria</taxon>
        <taxon>Pseudomonadati</taxon>
        <taxon>Bacteroidota</taxon>
        <taxon>Sphingobacteriia</taxon>
        <taxon>Sphingobacteriales</taxon>
        <taxon>Sphingobacteriaceae</taxon>
        <taxon>Pedobacter</taxon>
    </lineage>
</organism>
<evidence type="ECO:0000313" key="1">
    <source>
        <dbReference type="EMBL" id="RWU07720.1"/>
    </source>
</evidence>
<dbReference type="OrthoDB" id="703851at2"/>
<accession>A0A443YV16</accession>
<evidence type="ECO:0000313" key="2">
    <source>
        <dbReference type="Proteomes" id="UP000284120"/>
    </source>
</evidence>
<reference evidence="1 2" key="1">
    <citation type="submission" date="2018-06" db="EMBL/GenBank/DDBJ databases">
        <title>Pedobacter endophyticus sp. nov., an endophytic bacterium isolated from a leaf of Triticum aestivum.</title>
        <authorList>
            <person name="Zhang L."/>
        </authorList>
    </citation>
    <scope>NUCLEOTIDE SEQUENCE [LARGE SCALE GENOMIC DNA]</scope>
    <source>
        <strain evidence="1 2">CM134L-2</strain>
    </source>
</reference>
<gene>
    <name evidence="1" type="ORF">DPV69_12125</name>
</gene>
<keyword evidence="2" id="KW-1185">Reference proteome</keyword>
<dbReference type="RefSeq" id="WP_113647628.1">
    <property type="nucleotide sequence ID" value="NZ_QMHN01000003.1"/>
</dbReference>
<dbReference type="CDD" id="cd00063">
    <property type="entry name" value="FN3"/>
    <property type="match status" value="1"/>
</dbReference>
<dbReference type="SUPFAM" id="SSF49265">
    <property type="entry name" value="Fibronectin type III"/>
    <property type="match status" value="1"/>
</dbReference>
<dbReference type="InterPro" id="IPR036116">
    <property type="entry name" value="FN3_sf"/>
</dbReference>
<proteinExistence type="predicted"/>
<dbReference type="EMBL" id="SAYW01000003">
    <property type="protein sequence ID" value="RWU07720.1"/>
    <property type="molecule type" value="Genomic_DNA"/>
</dbReference>
<comment type="caution">
    <text evidence="1">The sequence shown here is derived from an EMBL/GenBank/DDBJ whole genome shotgun (WGS) entry which is preliminary data.</text>
</comment>
<name>A0A443YV16_9SPHI</name>
<sequence length="201" mass="21907">MQKPKLSTSHSKYSDAELEVKTAGVIAGLTNNPGFPTPIPTLEEIKIALEAFSISVVKAREGGKTETLVRDQKRKVLTDLLEKLALYVQLTSDDEAVLSSSGFSLAKTPEPIGILTKPQGFSVHPEMPGTIKVMLNAIKGAGSYLYENRKKGEEIWRVTVHTKSNLLITGLESGVLYEFRVAGVGSDPQRVYSDILSSYIL</sequence>
<dbReference type="AlphaFoldDB" id="A0A443YV16"/>
<dbReference type="Proteomes" id="UP000284120">
    <property type="component" value="Unassembled WGS sequence"/>
</dbReference>
<dbReference type="InterPro" id="IPR003961">
    <property type="entry name" value="FN3_dom"/>
</dbReference>